<dbReference type="GO" id="GO:0005886">
    <property type="term" value="C:plasma membrane"/>
    <property type="evidence" value="ECO:0007669"/>
    <property type="project" value="UniProtKB-SubCell"/>
</dbReference>
<dbReference type="OrthoDB" id="6766970at2759"/>
<dbReference type="AlphaFoldDB" id="A0A9N9X0Y8"/>
<reference evidence="10" key="1">
    <citation type="submission" date="2022-01" db="EMBL/GenBank/DDBJ databases">
        <authorList>
            <person name="King R."/>
        </authorList>
    </citation>
    <scope>NUCLEOTIDE SEQUENCE</scope>
</reference>
<keyword evidence="5 8" id="KW-0472">Membrane</keyword>
<name>A0A9N9X0Y8_PHACE</name>
<feature type="transmembrane region" description="Helical" evidence="8">
    <location>
        <begin position="318"/>
        <end position="336"/>
    </location>
</feature>
<dbReference type="InterPro" id="IPR052192">
    <property type="entry name" value="Insect_Ionotropic_Sensory_Rcpt"/>
</dbReference>
<keyword evidence="4 8" id="KW-1133">Transmembrane helix</keyword>
<evidence type="ECO:0000256" key="2">
    <source>
        <dbReference type="ARBA" id="ARBA00022475"/>
    </source>
</evidence>
<dbReference type="EMBL" id="OU896718">
    <property type="protein sequence ID" value="CAG9815244.1"/>
    <property type="molecule type" value="Genomic_DNA"/>
</dbReference>
<accession>A0A9N9X0Y8</accession>
<keyword evidence="6" id="KW-0675">Receptor</keyword>
<protein>
    <recommendedName>
        <fullName evidence="12">Ionotropic receptor</fullName>
    </recommendedName>
</protein>
<evidence type="ECO:0000313" key="10">
    <source>
        <dbReference type="EMBL" id="CAG9815244.1"/>
    </source>
</evidence>
<evidence type="ECO:0000256" key="6">
    <source>
        <dbReference type="ARBA" id="ARBA00023170"/>
    </source>
</evidence>
<feature type="transmembrane region" description="Helical" evidence="8">
    <location>
        <begin position="567"/>
        <end position="590"/>
    </location>
</feature>
<keyword evidence="2" id="KW-1003">Cell membrane</keyword>
<evidence type="ECO:0000313" key="11">
    <source>
        <dbReference type="Proteomes" id="UP001153737"/>
    </source>
</evidence>
<sequence>MKLPKVFILFIIFPVLTKGQDTIEDLISEVITRLVDDGIVCALYSFSSIDNLISKTLSTTKFSLVSLSLNHWIQTETNATCSAYVVPLENVNFLKTLRPFRRVVVSFVPWKKVVFLYCSSTQYLDFFKTAIDYYPLEVFLIELMSYCGNCTSLNPCIGKDVTVKYFNQNRTLLETNNAGKALSENWTDLLPKKWQPNFRKDRFFRIGVQHCPPYIYLENATVADGIEARIIEEVTKNWPVKYILEGPEIINDWWDETAKLVERYERDIGVCSHWQNNIIEKNVDISYPHTKIYATFIVKKPEPKSEIMLVISMFQEQVYLATSLTMATLAILLTLVKRVYNVLTSTKDSTSTVELVMDLYRLFTGGCIKMTRFYRFSSARFLVLSWTIFCLLYATFGSAGITSVLTKPHFDQVIDTIEDMANQDIHWTLYSDMFQKQFASLDSPVYKKMAKLFRRGKTMKETRTIAMFAKTIQKLVVYDMDSYLPREEWRYYRLLKESFASYSGCFIFAKRSPFTKPFSRATQRFFESGIIDHLTKKFFLEERQYQEGFKSYYEVDQGHLIIDLRKLLGGFLILISGLSLSLLVFIYELYRENKKN</sequence>
<keyword evidence="9" id="KW-0732">Signal</keyword>
<organism evidence="10 11">
    <name type="scientific">Phaedon cochleariae</name>
    <name type="common">Mustard beetle</name>
    <dbReference type="NCBI Taxonomy" id="80249"/>
    <lineage>
        <taxon>Eukaryota</taxon>
        <taxon>Metazoa</taxon>
        <taxon>Ecdysozoa</taxon>
        <taxon>Arthropoda</taxon>
        <taxon>Hexapoda</taxon>
        <taxon>Insecta</taxon>
        <taxon>Pterygota</taxon>
        <taxon>Neoptera</taxon>
        <taxon>Endopterygota</taxon>
        <taxon>Coleoptera</taxon>
        <taxon>Polyphaga</taxon>
        <taxon>Cucujiformia</taxon>
        <taxon>Chrysomeloidea</taxon>
        <taxon>Chrysomelidae</taxon>
        <taxon>Chrysomelinae</taxon>
        <taxon>Chrysomelini</taxon>
        <taxon>Phaedon</taxon>
    </lineage>
</organism>
<evidence type="ECO:0000256" key="7">
    <source>
        <dbReference type="ARBA" id="ARBA00023180"/>
    </source>
</evidence>
<dbReference type="PANTHER" id="PTHR42643">
    <property type="entry name" value="IONOTROPIC RECEPTOR 20A-RELATED"/>
    <property type="match status" value="1"/>
</dbReference>
<reference evidence="10" key="2">
    <citation type="submission" date="2022-10" db="EMBL/GenBank/DDBJ databases">
        <authorList>
            <consortium name="ENA_rothamsted_submissions"/>
            <consortium name="culmorum"/>
            <person name="King R."/>
        </authorList>
    </citation>
    <scope>NUCLEOTIDE SEQUENCE</scope>
</reference>
<dbReference type="SUPFAM" id="SSF53850">
    <property type="entry name" value="Periplasmic binding protein-like II"/>
    <property type="match status" value="1"/>
</dbReference>
<evidence type="ECO:0000256" key="8">
    <source>
        <dbReference type="SAM" id="Phobius"/>
    </source>
</evidence>
<proteinExistence type="predicted"/>
<comment type="subcellular location">
    <subcellularLocation>
        <location evidence="1">Cell membrane</location>
        <topology evidence="1">Multi-pass membrane protein</topology>
    </subcellularLocation>
</comment>
<keyword evidence="3 8" id="KW-0812">Transmembrane</keyword>
<evidence type="ECO:0000256" key="4">
    <source>
        <dbReference type="ARBA" id="ARBA00022989"/>
    </source>
</evidence>
<evidence type="ECO:0000256" key="3">
    <source>
        <dbReference type="ARBA" id="ARBA00022692"/>
    </source>
</evidence>
<evidence type="ECO:0000256" key="5">
    <source>
        <dbReference type="ARBA" id="ARBA00023136"/>
    </source>
</evidence>
<feature type="signal peptide" evidence="9">
    <location>
        <begin position="1"/>
        <end position="19"/>
    </location>
</feature>
<dbReference type="PANTHER" id="PTHR42643:SF35">
    <property type="entry name" value="IONOTROPIC RECEPTOR 68A, ISOFORM A"/>
    <property type="match status" value="1"/>
</dbReference>
<evidence type="ECO:0000256" key="9">
    <source>
        <dbReference type="SAM" id="SignalP"/>
    </source>
</evidence>
<feature type="transmembrane region" description="Helical" evidence="8">
    <location>
        <begin position="379"/>
        <end position="401"/>
    </location>
</feature>
<gene>
    <name evidence="10" type="ORF">PHAECO_LOCUS3360</name>
</gene>
<dbReference type="Gene3D" id="3.40.190.10">
    <property type="entry name" value="Periplasmic binding protein-like II"/>
    <property type="match status" value="1"/>
</dbReference>
<dbReference type="Proteomes" id="UP001153737">
    <property type="component" value="Chromosome 12"/>
</dbReference>
<feature type="chain" id="PRO_5040428118" description="Ionotropic receptor" evidence="9">
    <location>
        <begin position="20"/>
        <end position="596"/>
    </location>
</feature>
<evidence type="ECO:0008006" key="12">
    <source>
        <dbReference type="Google" id="ProtNLM"/>
    </source>
</evidence>
<evidence type="ECO:0000256" key="1">
    <source>
        <dbReference type="ARBA" id="ARBA00004651"/>
    </source>
</evidence>
<keyword evidence="7" id="KW-0325">Glycoprotein</keyword>
<keyword evidence="11" id="KW-1185">Reference proteome</keyword>